<dbReference type="Proteomes" id="UP001557470">
    <property type="component" value="Unassembled WGS sequence"/>
</dbReference>
<dbReference type="InterPro" id="IPR036364">
    <property type="entry name" value="SEA_dom_sf"/>
</dbReference>
<dbReference type="AlphaFoldDB" id="A0ABD0WFR0"/>
<proteinExistence type="predicted"/>
<keyword evidence="3" id="KW-1185">Reference proteome</keyword>
<evidence type="ECO:0000313" key="3">
    <source>
        <dbReference type="Proteomes" id="UP001557470"/>
    </source>
</evidence>
<evidence type="ECO:0000259" key="1">
    <source>
        <dbReference type="PROSITE" id="PS50024"/>
    </source>
</evidence>
<comment type="caution">
    <text evidence="2">The sequence shown here is derived from an EMBL/GenBank/DDBJ whole genome shotgun (WGS) entry which is preliminary data.</text>
</comment>
<dbReference type="Pfam" id="PF01390">
    <property type="entry name" value="SEA"/>
    <property type="match status" value="1"/>
</dbReference>
<gene>
    <name evidence="2" type="ORF">UPYG_G00243120</name>
</gene>
<evidence type="ECO:0000313" key="2">
    <source>
        <dbReference type="EMBL" id="KAL0970515.1"/>
    </source>
</evidence>
<accession>A0ABD0WFR0</accession>
<protein>
    <recommendedName>
        <fullName evidence="1">SEA domain-containing protein</fullName>
    </recommendedName>
</protein>
<dbReference type="EMBL" id="JAGEUA010000007">
    <property type="protein sequence ID" value="KAL0970515.1"/>
    <property type="molecule type" value="Genomic_DNA"/>
</dbReference>
<feature type="domain" description="SEA" evidence="1">
    <location>
        <begin position="1"/>
        <end position="122"/>
    </location>
</feature>
<organism evidence="2 3">
    <name type="scientific">Umbra pygmaea</name>
    <name type="common">Eastern mudminnow</name>
    <dbReference type="NCBI Taxonomy" id="75934"/>
    <lineage>
        <taxon>Eukaryota</taxon>
        <taxon>Metazoa</taxon>
        <taxon>Chordata</taxon>
        <taxon>Craniata</taxon>
        <taxon>Vertebrata</taxon>
        <taxon>Euteleostomi</taxon>
        <taxon>Actinopterygii</taxon>
        <taxon>Neopterygii</taxon>
        <taxon>Teleostei</taxon>
        <taxon>Protacanthopterygii</taxon>
        <taxon>Esociformes</taxon>
        <taxon>Umbridae</taxon>
        <taxon>Umbra</taxon>
    </lineage>
</organism>
<dbReference type="Gene3D" id="3.30.70.960">
    <property type="entry name" value="SEA domain"/>
    <property type="match status" value="1"/>
</dbReference>
<sequence length="284" mass="30680">MSRIKVTARLIILIAYNNRESGEFKNLALTITTVFDVIYKTKYGTLFIRTIVVAFIQIGRSRALSNETQAQIELVFNHNASKPIPQITDIGNTLTEALTNNNSVLGNLSVDVNSITIKAVDSQTSTPVITTALIPTTTTTTTTTAVALTTVIVEFRSIKENFISDLSNISSLPFINRALLIQSQIEPLYRLNFVSFKSLNITKFRSGSIINTMNLNFPSSSVPNNLAIANVLIKAAGTVTGFDIDTTSVSVTGPGFGNSGVNSKASLFTASCLVVLSLLLSRHQ</sequence>
<dbReference type="InterPro" id="IPR000082">
    <property type="entry name" value="SEA_dom"/>
</dbReference>
<reference evidence="2 3" key="1">
    <citation type="submission" date="2024-06" db="EMBL/GenBank/DDBJ databases">
        <authorList>
            <person name="Pan Q."/>
            <person name="Wen M."/>
            <person name="Jouanno E."/>
            <person name="Zahm M."/>
            <person name="Klopp C."/>
            <person name="Cabau C."/>
            <person name="Louis A."/>
            <person name="Berthelot C."/>
            <person name="Parey E."/>
            <person name="Roest Crollius H."/>
            <person name="Montfort J."/>
            <person name="Robinson-Rechavi M."/>
            <person name="Bouchez O."/>
            <person name="Lampietro C."/>
            <person name="Lopez Roques C."/>
            <person name="Donnadieu C."/>
            <person name="Postlethwait J."/>
            <person name="Bobe J."/>
            <person name="Verreycken H."/>
            <person name="Guiguen Y."/>
        </authorList>
    </citation>
    <scope>NUCLEOTIDE SEQUENCE [LARGE SCALE GENOMIC DNA]</scope>
    <source>
        <strain evidence="2">Up_M1</strain>
        <tissue evidence="2">Testis</tissue>
    </source>
</reference>
<dbReference type="PROSITE" id="PS50024">
    <property type="entry name" value="SEA"/>
    <property type="match status" value="2"/>
</dbReference>
<feature type="domain" description="SEA" evidence="1">
    <location>
        <begin position="147"/>
        <end position="256"/>
    </location>
</feature>
<dbReference type="SUPFAM" id="SSF82671">
    <property type="entry name" value="SEA domain"/>
    <property type="match status" value="2"/>
</dbReference>
<name>A0ABD0WFR0_UMBPY</name>